<evidence type="ECO:0000313" key="2">
    <source>
        <dbReference type="Proteomes" id="UP001603857"/>
    </source>
</evidence>
<protein>
    <submittedName>
        <fullName evidence="1">Uncharacterized protein</fullName>
    </submittedName>
</protein>
<sequence length="544" mass="59043">MLGEFGGETPPGEIWPPEPLATFLAKLVAEGGGAPGTFWHPGMRFWKSAWTQIVFKPLEICWRVWGRNSTGRNLATGTPRPRFWPSCLPRGGGHVLVPRDEILEKFLHSNYFLTLRNMLGEFGGETPPAKFGPWHPGHVFGQKYVGEFGGETPPGEIWPSEPLATFLAKLVAEGGRRARVGTSRCGFEKVLALKLLPFHKNDGEGILLQPCTLVAGPGKPQPSSHRPQAIQSLSTFSCEPTTNVFHGFNLVFTFSCPAFNQKSFNPALAMVSLLFALVFMAWADQCLRDHPIRTFVRRVPRIDVAFDNFHVHAQFPLSLWRVDGCLSLVPAANARLAMPDEFVWVEALFPSMPLLGLLADSKAGHAVHGSRSSKRLSRYACACCSLGCGACCERGLNASHCPLKSRLPWMTLASVHVKKLVVGPWVGSIDPPLVCTGRFVPSTGDALLSLTGRVVPPVLHTTAKAFAKDVFINQERKLGARRRSDTVLVSTINDANQGSADVALRTPLAPYEKSKSLGSGGSIVARLKLKGIDGRAPPGAEPAA</sequence>
<proteinExistence type="predicted"/>
<dbReference type="AlphaFoldDB" id="A0ABD1L6G9"/>
<reference evidence="1 2" key="1">
    <citation type="submission" date="2024-08" db="EMBL/GenBank/DDBJ databases">
        <title>Insights into the chromosomal genome structure of Flemingia macrophylla.</title>
        <authorList>
            <person name="Ding Y."/>
            <person name="Zhao Y."/>
            <person name="Bi W."/>
            <person name="Wu M."/>
            <person name="Zhao G."/>
            <person name="Gong Y."/>
            <person name="Li W."/>
            <person name="Zhang P."/>
        </authorList>
    </citation>
    <scope>NUCLEOTIDE SEQUENCE [LARGE SCALE GENOMIC DNA]</scope>
    <source>
        <strain evidence="1">DYQJB</strain>
        <tissue evidence="1">Leaf</tissue>
    </source>
</reference>
<dbReference type="PANTHER" id="PTHR34410:SF2">
    <property type="entry name" value="RRNA INTRON-ENCODED HOMING ENDONUCLEASE"/>
    <property type="match status" value="1"/>
</dbReference>
<comment type="caution">
    <text evidence="1">The sequence shown here is derived from an EMBL/GenBank/DDBJ whole genome shotgun (WGS) entry which is preliminary data.</text>
</comment>
<dbReference type="PANTHER" id="PTHR34410">
    <property type="entry name" value="INTRON-ENCODED HOMING ENDONUCLEASE, PUTATIVE-RELATED"/>
    <property type="match status" value="1"/>
</dbReference>
<accession>A0ABD1L6G9</accession>
<keyword evidence="2" id="KW-1185">Reference proteome</keyword>
<evidence type="ECO:0000313" key="1">
    <source>
        <dbReference type="EMBL" id="KAL2319117.1"/>
    </source>
</evidence>
<organism evidence="1 2">
    <name type="scientific">Flemingia macrophylla</name>
    <dbReference type="NCBI Taxonomy" id="520843"/>
    <lineage>
        <taxon>Eukaryota</taxon>
        <taxon>Viridiplantae</taxon>
        <taxon>Streptophyta</taxon>
        <taxon>Embryophyta</taxon>
        <taxon>Tracheophyta</taxon>
        <taxon>Spermatophyta</taxon>
        <taxon>Magnoliopsida</taxon>
        <taxon>eudicotyledons</taxon>
        <taxon>Gunneridae</taxon>
        <taxon>Pentapetalae</taxon>
        <taxon>rosids</taxon>
        <taxon>fabids</taxon>
        <taxon>Fabales</taxon>
        <taxon>Fabaceae</taxon>
        <taxon>Papilionoideae</taxon>
        <taxon>50 kb inversion clade</taxon>
        <taxon>NPAAA clade</taxon>
        <taxon>indigoferoid/millettioid clade</taxon>
        <taxon>Phaseoleae</taxon>
        <taxon>Flemingia</taxon>
    </lineage>
</organism>
<dbReference type="Proteomes" id="UP001603857">
    <property type="component" value="Unassembled WGS sequence"/>
</dbReference>
<name>A0ABD1L6G9_9FABA</name>
<dbReference type="EMBL" id="JBGMDY010000011">
    <property type="protein sequence ID" value="KAL2319117.1"/>
    <property type="molecule type" value="Genomic_DNA"/>
</dbReference>
<gene>
    <name evidence="1" type="ORF">Fmac_032993</name>
</gene>